<dbReference type="OrthoDB" id="2550922at2759"/>
<evidence type="ECO:0000313" key="4">
    <source>
        <dbReference type="EMBL" id="KAJ1978351.1"/>
    </source>
</evidence>
<dbReference type="AlphaFoldDB" id="A0A9W8B7W9"/>
<dbReference type="PANTHER" id="PTHR33620:SF1">
    <property type="entry name" value="UREASE ACCESSORY PROTEIN F"/>
    <property type="match status" value="1"/>
</dbReference>
<proteinExistence type="inferred from homology"/>
<name>A0A9W8B7W9_9FUNG</name>
<dbReference type="Pfam" id="PF01730">
    <property type="entry name" value="UreF"/>
    <property type="match status" value="1"/>
</dbReference>
<dbReference type="PANTHER" id="PTHR33620">
    <property type="entry name" value="UREASE ACCESSORY PROTEIN F"/>
    <property type="match status" value="1"/>
</dbReference>
<dbReference type="PIRSF" id="PIRSF009467">
    <property type="entry name" value="Ureas_acces_UreF"/>
    <property type="match status" value="1"/>
</dbReference>
<dbReference type="InterPro" id="IPR002639">
    <property type="entry name" value="UreF"/>
</dbReference>
<evidence type="ECO:0000256" key="1">
    <source>
        <dbReference type="ARBA" id="ARBA00022988"/>
    </source>
</evidence>
<keyword evidence="1" id="KW-0996">Nickel insertion</keyword>
<protein>
    <recommendedName>
        <fullName evidence="6">Urease accessory protein UreF</fullName>
    </recommendedName>
</protein>
<evidence type="ECO:0000313" key="5">
    <source>
        <dbReference type="Proteomes" id="UP001151582"/>
    </source>
</evidence>
<comment type="caution">
    <text evidence="4">The sequence shown here is derived from an EMBL/GenBank/DDBJ whole genome shotgun (WGS) entry which is preliminary data.</text>
</comment>
<dbReference type="Gene3D" id="1.10.4190.10">
    <property type="entry name" value="Urease accessory protein UreF"/>
    <property type="match status" value="1"/>
</dbReference>
<dbReference type="GO" id="GO:0016151">
    <property type="term" value="F:nickel cation binding"/>
    <property type="evidence" value="ECO:0007669"/>
    <property type="project" value="InterPro"/>
</dbReference>
<evidence type="ECO:0000256" key="2">
    <source>
        <dbReference type="ARBA" id="ARBA00023186"/>
    </source>
</evidence>
<keyword evidence="2" id="KW-0143">Chaperone</keyword>
<organism evidence="4 5">
    <name type="scientific">Dimargaris verticillata</name>
    <dbReference type="NCBI Taxonomy" id="2761393"/>
    <lineage>
        <taxon>Eukaryota</taxon>
        <taxon>Fungi</taxon>
        <taxon>Fungi incertae sedis</taxon>
        <taxon>Zoopagomycota</taxon>
        <taxon>Kickxellomycotina</taxon>
        <taxon>Dimargaritomycetes</taxon>
        <taxon>Dimargaritales</taxon>
        <taxon>Dimargaritaceae</taxon>
        <taxon>Dimargaris</taxon>
    </lineage>
</organism>
<keyword evidence="5" id="KW-1185">Reference proteome</keyword>
<evidence type="ECO:0008006" key="6">
    <source>
        <dbReference type="Google" id="ProtNLM"/>
    </source>
</evidence>
<dbReference type="HAMAP" id="MF_01385">
    <property type="entry name" value="UreF"/>
    <property type="match status" value="1"/>
</dbReference>
<dbReference type="Proteomes" id="UP001151582">
    <property type="component" value="Unassembled WGS sequence"/>
</dbReference>
<dbReference type="InterPro" id="IPR038277">
    <property type="entry name" value="UreF_sf"/>
</dbReference>
<evidence type="ECO:0000256" key="3">
    <source>
        <dbReference type="ARBA" id="ARBA00046339"/>
    </source>
</evidence>
<sequence>MVSAETWLIWQLVDSALPTGGFVASAGLETAFQLGLVTSSSDLDQFLRTSVHTYAYASLPFVDAAFQCTALPTAPPSDCTGKLFELDHHYHILNTNTAVRRASVAQGTSLLILYLKSFVPPDAVEHRQVVVQEIKRAVRLNQTYGHFPVCFGVIAQLLGLSQDNTRQLFIFMFMRQIVSAAVRLNIVGPYQAQRSLADALQASQDALERTQNLSVDQACQTAPAVDGLQAAHDRLYSRIFNS</sequence>
<comment type="similarity">
    <text evidence="3">Belongs to the UreF family.</text>
</comment>
<reference evidence="4" key="1">
    <citation type="submission" date="2022-07" db="EMBL/GenBank/DDBJ databases">
        <title>Phylogenomic reconstructions and comparative analyses of Kickxellomycotina fungi.</title>
        <authorList>
            <person name="Reynolds N.K."/>
            <person name="Stajich J.E."/>
            <person name="Barry K."/>
            <person name="Grigoriev I.V."/>
            <person name="Crous P."/>
            <person name="Smith M.E."/>
        </authorList>
    </citation>
    <scope>NUCLEOTIDE SEQUENCE</scope>
    <source>
        <strain evidence="4">RSA 567</strain>
    </source>
</reference>
<accession>A0A9W8B7W9</accession>
<gene>
    <name evidence="4" type="ORF">H4R34_003232</name>
</gene>
<dbReference type="EMBL" id="JANBQB010000282">
    <property type="protein sequence ID" value="KAJ1978351.1"/>
    <property type="molecule type" value="Genomic_DNA"/>
</dbReference>